<dbReference type="Gene3D" id="2.40.50.140">
    <property type="entry name" value="Nucleic acid-binding proteins"/>
    <property type="match status" value="1"/>
</dbReference>
<accession>A0ABV9NQ33</accession>
<dbReference type="InterPro" id="IPR012340">
    <property type="entry name" value="NA-bd_OB-fold"/>
</dbReference>
<organism evidence="4 5">
    <name type="scientific">Coralloluteibacterium thermophilum</name>
    <dbReference type="NCBI Taxonomy" id="2707049"/>
    <lineage>
        <taxon>Bacteria</taxon>
        <taxon>Pseudomonadati</taxon>
        <taxon>Pseudomonadota</taxon>
        <taxon>Gammaproteobacteria</taxon>
        <taxon>Lysobacterales</taxon>
        <taxon>Lysobacteraceae</taxon>
        <taxon>Coralloluteibacterium</taxon>
    </lineage>
</organism>
<dbReference type="Pfam" id="PF02303">
    <property type="entry name" value="Phage_DNA_bind"/>
    <property type="match status" value="1"/>
</dbReference>
<keyword evidence="2 4" id="KW-0238">DNA-binding</keyword>
<evidence type="ECO:0000313" key="5">
    <source>
        <dbReference type="Proteomes" id="UP001595892"/>
    </source>
</evidence>
<evidence type="ECO:0000256" key="1">
    <source>
        <dbReference type="ARBA" id="ARBA00022705"/>
    </source>
</evidence>
<gene>
    <name evidence="4" type="ORF">ACFO3Q_13895</name>
</gene>
<protein>
    <recommendedName>
        <fullName evidence="3">Single-stranded DNA-binding protein</fullName>
    </recommendedName>
</protein>
<dbReference type="SUPFAM" id="SSF50249">
    <property type="entry name" value="Nucleic acid-binding proteins"/>
    <property type="match status" value="1"/>
</dbReference>
<evidence type="ECO:0000256" key="3">
    <source>
        <dbReference type="ARBA" id="ARBA00030596"/>
    </source>
</evidence>
<proteinExistence type="predicted"/>
<dbReference type="EMBL" id="JBHSGG010000040">
    <property type="protein sequence ID" value="MFC4729259.1"/>
    <property type="molecule type" value="Genomic_DNA"/>
</dbReference>
<evidence type="ECO:0000313" key="4">
    <source>
        <dbReference type="EMBL" id="MFC4729259.1"/>
    </source>
</evidence>
<dbReference type="RefSeq" id="WP_377005334.1">
    <property type="nucleotide sequence ID" value="NZ_JBHSGG010000040.1"/>
</dbReference>
<reference evidence="5" key="1">
    <citation type="journal article" date="2019" name="Int. J. Syst. Evol. Microbiol.">
        <title>The Global Catalogue of Microorganisms (GCM) 10K type strain sequencing project: providing services to taxonomists for standard genome sequencing and annotation.</title>
        <authorList>
            <consortium name="The Broad Institute Genomics Platform"/>
            <consortium name="The Broad Institute Genome Sequencing Center for Infectious Disease"/>
            <person name="Wu L."/>
            <person name="Ma J."/>
        </authorList>
    </citation>
    <scope>NUCLEOTIDE SEQUENCE [LARGE SCALE GENOMIC DNA]</scope>
    <source>
        <strain evidence="5">CGMCC 1.13574</strain>
    </source>
</reference>
<keyword evidence="5" id="KW-1185">Reference proteome</keyword>
<dbReference type="Proteomes" id="UP001595892">
    <property type="component" value="Unassembled WGS sequence"/>
</dbReference>
<evidence type="ECO:0000256" key="2">
    <source>
        <dbReference type="ARBA" id="ARBA00023125"/>
    </source>
</evidence>
<keyword evidence="1" id="KW-0235">DNA replication</keyword>
<dbReference type="GO" id="GO:0003677">
    <property type="term" value="F:DNA binding"/>
    <property type="evidence" value="ECO:0007669"/>
    <property type="project" value="UniProtKB-KW"/>
</dbReference>
<sequence>MFIEIKSNTLSGIREYKGRQYGDQQAALFMPGADYPLPFKVNVPADAAHAPGRYTLDGSGFGTDQHGNLRLNRVRLVPLAAPTGKAAAA</sequence>
<comment type="caution">
    <text evidence="4">The sequence shown here is derived from an EMBL/GenBank/DDBJ whole genome shotgun (WGS) entry which is preliminary data.</text>
</comment>
<dbReference type="InterPro" id="IPR003512">
    <property type="entry name" value="Phage_M13_G5P_DNA-bd"/>
</dbReference>
<name>A0ABV9NQ33_9GAMM</name>